<protein>
    <submittedName>
        <fullName evidence="1">Uncharacterized protein</fullName>
    </submittedName>
</protein>
<name>A0A423L4L2_PSEFL</name>
<dbReference type="AlphaFoldDB" id="A0A423L4L2"/>
<comment type="caution">
    <text evidence="1">The sequence shown here is derived from an EMBL/GenBank/DDBJ whole genome shotgun (WGS) entry which is preliminary data.</text>
</comment>
<evidence type="ECO:0000313" key="1">
    <source>
        <dbReference type="EMBL" id="RON63239.1"/>
    </source>
</evidence>
<reference evidence="1 2" key="1">
    <citation type="submission" date="2016-10" db="EMBL/GenBank/DDBJ databases">
        <title>Comparative genome analysis of multiple Pseudomonas spp. focuses on biocontrol and plant growth promoting traits.</title>
        <authorList>
            <person name="Tao X.-Y."/>
            <person name="Taylor C.G."/>
        </authorList>
    </citation>
    <scope>NUCLEOTIDE SEQUENCE [LARGE SCALE GENOMIC DNA]</scope>
    <source>
        <strain evidence="1 2">24D3</strain>
    </source>
</reference>
<accession>A0A423L4L2</accession>
<dbReference type="Proteomes" id="UP000285757">
    <property type="component" value="Unassembled WGS sequence"/>
</dbReference>
<evidence type="ECO:0000313" key="2">
    <source>
        <dbReference type="Proteomes" id="UP000285757"/>
    </source>
</evidence>
<organism evidence="1 2">
    <name type="scientific">Pseudomonas fluorescens</name>
    <dbReference type="NCBI Taxonomy" id="294"/>
    <lineage>
        <taxon>Bacteria</taxon>
        <taxon>Pseudomonadati</taxon>
        <taxon>Pseudomonadota</taxon>
        <taxon>Gammaproteobacteria</taxon>
        <taxon>Pseudomonadales</taxon>
        <taxon>Pseudomonadaceae</taxon>
        <taxon>Pseudomonas</taxon>
    </lineage>
</organism>
<sequence>MSQTSGAHAALAPGAGIHKQWLAAPIQLQERRASAQDPGKNPAVHHWQFFNCADSRRQSAGCRLLNKGCLMHVSELAFAVMREVVWVAV</sequence>
<proteinExistence type="predicted"/>
<dbReference type="EMBL" id="MOBU01000018">
    <property type="protein sequence ID" value="RON63239.1"/>
    <property type="molecule type" value="Genomic_DNA"/>
</dbReference>
<gene>
    <name evidence="1" type="ORF">BK671_23010</name>
</gene>